<accession>A0A7R8UV29</accession>
<dbReference type="Pfam" id="PF00135">
    <property type="entry name" value="COesterase"/>
    <property type="match status" value="1"/>
</dbReference>
<keyword evidence="4" id="KW-1015">Disulfide bond</keyword>
<dbReference type="AlphaFoldDB" id="A0A7R8UV29"/>
<dbReference type="Gene3D" id="3.40.50.1820">
    <property type="entry name" value="alpha/beta hydrolase"/>
    <property type="match status" value="1"/>
</dbReference>
<feature type="domain" description="Carboxylesterase type B" evidence="7">
    <location>
        <begin position="29"/>
        <end position="561"/>
    </location>
</feature>
<comment type="similarity">
    <text evidence="1 6">Belongs to the type-B carboxylesterase/lipase family.</text>
</comment>
<keyword evidence="3 6" id="KW-0378">Hydrolase</keyword>
<evidence type="ECO:0000259" key="7">
    <source>
        <dbReference type="Pfam" id="PF00135"/>
    </source>
</evidence>
<evidence type="ECO:0000256" key="1">
    <source>
        <dbReference type="ARBA" id="ARBA00005964"/>
    </source>
</evidence>
<feature type="chain" id="PRO_5031605794" description="Carboxylic ester hydrolase" evidence="6">
    <location>
        <begin position="23"/>
        <end position="570"/>
    </location>
</feature>
<proteinExistence type="inferred from homology"/>
<evidence type="ECO:0000313" key="9">
    <source>
        <dbReference type="Proteomes" id="UP000594454"/>
    </source>
</evidence>
<dbReference type="InParanoid" id="A0A7R8UV29"/>
<dbReference type="InterPro" id="IPR019826">
    <property type="entry name" value="Carboxylesterase_B_AS"/>
</dbReference>
<dbReference type="Proteomes" id="UP000594454">
    <property type="component" value="Chromosome 4"/>
</dbReference>
<keyword evidence="5" id="KW-0325">Glycoprotein</keyword>
<feature type="signal peptide" evidence="6">
    <location>
        <begin position="1"/>
        <end position="22"/>
    </location>
</feature>
<sequence>MLVVITFVVLLAVFQSNNVVNCESADSAPKITLPHGGVLVGSYMQSAEGKQIRAFRGIPYAKPPLGDLRFRRPQPAEPWTGEKLANSDPTSCLSIDTFERDFRTLGDEDCLYLNVYTPAEKTSLKPFSVMVWLFGGGWLSGNGNSDLYGPQLLLDHNVILVSGNYRLGVLGFLSTGTRDCPGNNGLKDQLMMLKWVKENIVVFGGDPNDVTIFGQSAGGGSVGLQMYSYLSKGYFHKAVLQSGTNFDIWAVGEKSVVLGRTEKIGKLVNCSKIGENWKPLIDCLRTRSAVDVASTIKKLFKYDIDPAVVLPAVVEPPSEEAFLTKHPRDYDILPSAAVPVIIGILSGDGIVKSGPLLNLKKEDFTEKFSEAIPIILYYDNKPNDIQYEITGRIDDFYFKRVHNWSKKNSFNLTNLFTDGWFAWGMDKFLRNRFATSKKTKVGTTYAYLFDHRGPISMSVFFKAGPEYYGVCHTDELPYLFRYKSLDIQGNKNDTKMKWAMPYMWTNFAKTGNPTPEISIIPKWIPAEKFPLNYAHIGRRTAQDWTILSNEIGLLEERVQFWRNMEHLFDC</sequence>
<dbReference type="EMBL" id="LR899012">
    <property type="protein sequence ID" value="CAD7087655.1"/>
    <property type="molecule type" value="Genomic_DNA"/>
</dbReference>
<keyword evidence="9" id="KW-1185">Reference proteome</keyword>
<dbReference type="PANTHER" id="PTHR11559">
    <property type="entry name" value="CARBOXYLESTERASE"/>
    <property type="match status" value="1"/>
</dbReference>
<evidence type="ECO:0000256" key="5">
    <source>
        <dbReference type="ARBA" id="ARBA00023180"/>
    </source>
</evidence>
<evidence type="ECO:0000313" key="8">
    <source>
        <dbReference type="EMBL" id="CAD7087655.1"/>
    </source>
</evidence>
<evidence type="ECO:0000256" key="3">
    <source>
        <dbReference type="ARBA" id="ARBA00022801"/>
    </source>
</evidence>
<organism evidence="8 9">
    <name type="scientific">Hermetia illucens</name>
    <name type="common">Black soldier fly</name>
    <dbReference type="NCBI Taxonomy" id="343691"/>
    <lineage>
        <taxon>Eukaryota</taxon>
        <taxon>Metazoa</taxon>
        <taxon>Ecdysozoa</taxon>
        <taxon>Arthropoda</taxon>
        <taxon>Hexapoda</taxon>
        <taxon>Insecta</taxon>
        <taxon>Pterygota</taxon>
        <taxon>Neoptera</taxon>
        <taxon>Endopterygota</taxon>
        <taxon>Diptera</taxon>
        <taxon>Brachycera</taxon>
        <taxon>Stratiomyomorpha</taxon>
        <taxon>Stratiomyidae</taxon>
        <taxon>Hermetiinae</taxon>
        <taxon>Hermetia</taxon>
    </lineage>
</organism>
<dbReference type="PROSITE" id="PS00122">
    <property type="entry name" value="CARBOXYLESTERASE_B_1"/>
    <property type="match status" value="1"/>
</dbReference>
<dbReference type="GO" id="GO:0052689">
    <property type="term" value="F:carboxylic ester hydrolase activity"/>
    <property type="evidence" value="ECO:0007669"/>
    <property type="project" value="UniProtKB-KW"/>
</dbReference>
<evidence type="ECO:0000256" key="2">
    <source>
        <dbReference type="ARBA" id="ARBA00022487"/>
    </source>
</evidence>
<dbReference type="InterPro" id="IPR050309">
    <property type="entry name" value="Type-B_Carboxylest/Lipase"/>
</dbReference>
<dbReference type="EC" id="3.1.1.-" evidence="6"/>
<reference evidence="8 9" key="1">
    <citation type="submission" date="2020-11" db="EMBL/GenBank/DDBJ databases">
        <authorList>
            <person name="Wallbank WR R."/>
            <person name="Pardo Diaz C."/>
            <person name="Kozak K."/>
            <person name="Martin S."/>
            <person name="Jiggins C."/>
            <person name="Moest M."/>
            <person name="Warren A I."/>
            <person name="Generalovic N T."/>
            <person name="Byers J.R.P. K."/>
            <person name="Montejo-Kovacevich G."/>
            <person name="Yen C E."/>
        </authorList>
    </citation>
    <scope>NUCLEOTIDE SEQUENCE [LARGE SCALE GENOMIC DNA]</scope>
</reference>
<keyword evidence="2" id="KW-0719">Serine esterase</keyword>
<evidence type="ECO:0000256" key="6">
    <source>
        <dbReference type="RuleBase" id="RU361235"/>
    </source>
</evidence>
<name>A0A7R8UV29_HERIL</name>
<evidence type="ECO:0000256" key="4">
    <source>
        <dbReference type="ARBA" id="ARBA00023157"/>
    </source>
</evidence>
<dbReference type="InterPro" id="IPR002018">
    <property type="entry name" value="CarbesteraseB"/>
</dbReference>
<gene>
    <name evidence="8" type="ORF">HERILL_LOCUS10347</name>
</gene>
<dbReference type="SUPFAM" id="SSF53474">
    <property type="entry name" value="alpha/beta-Hydrolases"/>
    <property type="match status" value="1"/>
</dbReference>
<dbReference type="PROSITE" id="PS00941">
    <property type="entry name" value="CARBOXYLESTERASE_B_2"/>
    <property type="match status" value="1"/>
</dbReference>
<dbReference type="InterPro" id="IPR029058">
    <property type="entry name" value="AB_hydrolase_fold"/>
</dbReference>
<keyword evidence="6" id="KW-0732">Signal</keyword>
<dbReference type="OrthoDB" id="19653at2759"/>
<protein>
    <recommendedName>
        <fullName evidence="6">Carboxylic ester hydrolase</fullName>
        <ecNumber evidence="6">3.1.1.-</ecNumber>
    </recommendedName>
</protein>
<dbReference type="InterPro" id="IPR019819">
    <property type="entry name" value="Carboxylesterase_B_CS"/>
</dbReference>
<dbReference type="OMA" id="VNCESAD"/>